<reference evidence="1" key="1">
    <citation type="submission" date="2021-05" db="EMBL/GenBank/DDBJ databases">
        <authorList>
            <person name="Alioto T."/>
            <person name="Alioto T."/>
            <person name="Gomez Garrido J."/>
        </authorList>
    </citation>
    <scope>NUCLEOTIDE SEQUENCE</scope>
</reference>
<accession>A0A8D8CJ50</accession>
<name>A0A8D8CJ50_CULPI</name>
<dbReference type="EMBL" id="HBUE01120480">
    <property type="protein sequence ID" value="CAG6492250.1"/>
    <property type="molecule type" value="Transcribed_RNA"/>
</dbReference>
<protein>
    <submittedName>
        <fullName evidence="1">(northern house mosquito) hypothetical protein</fullName>
    </submittedName>
</protein>
<evidence type="ECO:0000313" key="1">
    <source>
        <dbReference type="EMBL" id="CAG6492250.1"/>
    </source>
</evidence>
<dbReference type="AlphaFoldDB" id="A0A8D8CJ50"/>
<proteinExistence type="predicted"/>
<organism evidence="1">
    <name type="scientific">Culex pipiens</name>
    <name type="common">House mosquito</name>
    <dbReference type="NCBI Taxonomy" id="7175"/>
    <lineage>
        <taxon>Eukaryota</taxon>
        <taxon>Metazoa</taxon>
        <taxon>Ecdysozoa</taxon>
        <taxon>Arthropoda</taxon>
        <taxon>Hexapoda</taxon>
        <taxon>Insecta</taxon>
        <taxon>Pterygota</taxon>
        <taxon>Neoptera</taxon>
        <taxon>Endopterygota</taxon>
        <taxon>Diptera</taxon>
        <taxon>Nematocera</taxon>
        <taxon>Culicoidea</taxon>
        <taxon>Culicidae</taxon>
        <taxon>Culicinae</taxon>
        <taxon>Culicini</taxon>
        <taxon>Culex</taxon>
        <taxon>Culex</taxon>
    </lineage>
</organism>
<sequence length="116" mass="12832">MDLSCLVIPMTIINHELFGDSFRSRRMSLRLQSIKFPAICVSERSLKFDSNLCRSEPEILSRALALVLSIIPPNWRRLAPPEGAGSCFYDPATFAHASSCVRSSSGRLGQVCNRGC</sequence>